<name>A0ACC0GVA8_9ERIC</name>
<organism evidence="1 2">
    <name type="scientific">Camellia lanceoleosa</name>
    <dbReference type="NCBI Taxonomy" id="1840588"/>
    <lineage>
        <taxon>Eukaryota</taxon>
        <taxon>Viridiplantae</taxon>
        <taxon>Streptophyta</taxon>
        <taxon>Embryophyta</taxon>
        <taxon>Tracheophyta</taxon>
        <taxon>Spermatophyta</taxon>
        <taxon>Magnoliopsida</taxon>
        <taxon>eudicotyledons</taxon>
        <taxon>Gunneridae</taxon>
        <taxon>Pentapetalae</taxon>
        <taxon>asterids</taxon>
        <taxon>Ericales</taxon>
        <taxon>Theaceae</taxon>
        <taxon>Camellia</taxon>
    </lineage>
</organism>
<dbReference type="Proteomes" id="UP001060215">
    <property type="component" value="Chromosome 9"/>
</dbReference>
<sequence length="894" mass="103302">MAQAVVSFATKWIGELMIQEAKLLYGVRDQVDDLLVELRQMQCFLKDADAKQIEHEIIRHLVGEIREVGYDAENVIATFFLKAGPRRRRGIQNILVRSICISNEFIARHKIGSEINTIKMKKPNTVELFPFCMGGLGKTTLARKVYHHQDVRCHFDAFTWVSISQQWQLKDVLQRILTKLIPEKSGQIVNMIDDQLVKLLYEFQQQRKCLLVLDDIWSSDAWVSLSPAFPKVNTGSKIILTSRKKNVITFVDPNGFVLEHKCLSKQESWKLFEKKAFPKTDTTEFKVDIMMEKLGMEMVEQCGGLTLAIVVLGGLLRTNLTLSHWQKVQQNFSSYPKRGEYIGGEQDGRVLDVLALSYQDLPYQLKACFLYLGNYPEDFDIDAERLYQLWMVEGFISQEERGEDETMMHVAERYLGELAQRCMVQVELQPEEYSIIRESRGFRCCRLHDLMRDLCLSKAKEENFHQVIEYGHINQQEHPSSLSMVTSIGGNTYHKIHRLVINLDKKNSNFRLFEQEERAQHIRTILFFTGDDCDYPSGEQLTRLSKESKFLRVINFDGNTIGNTEGTKELPREIGNLILLRYLGLNMTAFTNLPSSVGNLRHLQTLDLRTSYHRKISIPNVLWKMEGLVHLYLPLFGRFCTKVKLRVDGLRNLETLQNLDSDKVNVRDLFKLPNLRRLENLCVRGKLKDLTMVNNFILNSNHRLQHTSITIENYGLSLLRQLLGCVCLVRLRIDGFIGKLPQYEHQLLCLSLTFLLLQNSKLKEDPMATLQKLPNLRILFLGSAFVGKEMVCSAHGFPHLKRLNLWYLEIEEWRVDHGAMPKLSSLQIAFCKKLQMLPNALRFIPTLQELQISCMPKAFNDRLRVVDGQEGEDFHKISHILSIRFEGKTIPFSG</sequence>
<dbReference type="EMBL" id="CM045766">
    <property type="protein sequence ID" value="KAI8004230.1"/>
    <property type="molecule type" value="Genomic_DNA"/>
</dbReference>
<keyword evidence="2" id="KW-1185">Reference proteome</keyword>
<accession>A0ACC0GVA8</accession>
<proteinExistence type="predicted"/>
<comment type="caution">
    <text evidence="1">The sequence shown here is derived from an EMBL/GenBank/DDBJ whole genome shotgun (WGS) entry which is preliminary data.</text>
</comment>
<gene>
    <name evidence="1" type="ORF">LOK49_LG08G02366</name>
</gene>
<evidence type="ECO:0000313" key="1">
    <source>
        <dbReference type="EMBL" id="KAI8004230.1"/>
    </source>
</evidence>
<protein>
    <submittedName>
        <fullName evidence="1">Disease resistance protein</fullName>
    </submittedName>
</protein>
<reference evidence="1 2" key="1">
    <citation type="journal article" date="2022" name="Plant J.">
        <title>Chromosome-level genome of Camellia lanceoleosa provides a valuable resource for understanding genome evolution and self-incompatibility.</title>
        <authorList>
            <person name="Gong W."/>
            <person name="Xiao S."/>
            <person name="Wang L."/>
            <person name="Liao Z."/>
            <person name="Chang Y."/>
            <person name="Mo W."/>
            <person name="Hu G."/>
            <person name="Li W."/>
            <person name="Zhao G."/>
            <person name="Zhu H."/>
            <person name="Hu X."/>
            <person name="Ji K."/>
            <person name="Xiang X."/>
            <person name="Song Q."/>
            <person name="Yuan D."/>
            <person name="Jin S."/>
            <person name="Zhang L."/>
        </authorList>
    </citation>
    <scope>NUCLEOTIDE SEQUENCE [LARGE SCALE GENOMIC DNA]</scope>
    <source>
        <strain evidence="1">SQ_2022a</strain>
    </source>
</reference>
<evidence type="ECO:0000313" key="2">
    <source>
        <dbReference type="Proteomes" id="UP001060215"/>
    </source>
</evidence>